<dbReference type="RefSeq" id="XP_022255316.1">
    <property type="nucleotide sequence ID" value="XM_022399608.1"/>
</dbReference>
<proteinExistence type="predicted"/>
<evidence type="ECO:0000313" key="3">
    <source>
        <dbReference type="RefSeq" id="XP_022255316.1"/>
    </source>
</evidence>
<reference evidence="2 3" key="1">
    <citation type="submission" date="2025-05" db="UniProtKB">
        <authorList>
            <consortium name="RefSeq"/>
        </authorList>
    </citation>
    <scope>IDENTIFICATION</scope>
    <source>
        <tissue evidence="2 3">Muscle</tissue>
    </source>
</reference>
<name>A0ABM1THG0_LIMPO</name>
<dbReference type="Proteomes" id="UP000694941">
    <property type="component" value="Unplaced"/>
</dbReference>
<accession>A0ABM1THG0</accession>
<sequence>MKIATVLLFILLAIQWYSVESLLGLLLLKHVAFHHPFYYSYGHYPSYGHGRTYRGYSSHYHHRIHKRNNEGIDDDLRNPSLGLTEIFDVIAKNDKDTCLQKMVCEVGVSPHEYNIELSRVFDNNIDGGESFQKYHEAYDIGVTGLSLNLCAQNFPSCTLTSEELKYLAES</sequence>
<protein>
    <submittedName>
        <fullName evidence="2 3">Uncharacterized protein LOC111088735</fullName>
    </submittedName>
</protein>
<dbReference type="RefSeq" id="XP_022255315.1">
    <property type="nucleotide sequence ID" value="XM_022399607.1"/>
</dbReference>
<gene>
    <name evidence="2 3" type="primary">LOC111088735</name>
</gene>
<evidence type="ECO:0000313" key="1">
    <source>
        <dbReference type="Proteomes" id="UP000694941"/>
    </source>
</evidence>
<organism evidence="1 3">
    <name type="scientific">Limulus polyphemus</name>
    <name type="common">Atlantic horseshoe crab</name>
    <dbReference type="NCBI Taxonomy" id="6850"/>
    <lineage>
        <taxon>Eukaryota</taxon>
        <taxon>Metazoa</taxon>
        <taxon>Ecdysozoa</taxon>
        <taxon>Arthropoda</taxon>
        <taxon>Chelicerata</taxon>
        <taxon>Merostomata</taxon>
        <taxon>Xiphosura</taxon>
        <taxon>Limulidae</taxon>
        <taxon>Limulus</taxon>
    </lineage>
</organism>
<dbReference type="GeneID" id="111088735"/>
<keyword evidence="1" id="KW-1185">Reference proteome</keyword>
<evidence type="ECO:0000313" key="2">
    <source>
        <dbReference type="RefSeq" id="XP_022255315.1"/>
    </source>
</evidence>